<evidence type="ECO:0000256" key="1">
    <source>
        <dbReference type="SAM" id="Coils"/>
    </source>
</evidence>
<keyword evidence="3" id="KW-1185">Reference proteome</keyword>
<sequence>MSKEQELQTKIKSLEDDIQNRHRQIVTLTDKINLKQLNEFTYLKKELYLRKYFNSFIRNQIIKSKSNNTTFNQIAKTGDTSFKQIILMSGQKKLLIQFLKKILILNNLIKHSMKYKNLMKANNKNQSSQQNQDEQIVQDQPIQQNQEYKEEQIIQDQKNNEEVEDFIEDYNYFN</sequence>
<protein>
    <submittedName>
        <fullName evidence="2">Uncharacterized protein</fullName>
    </submittedName>
</protein>
<evidence type="ECO:0000313" key="2">
    <source>
        <dbReference type="EMBL" id="CAD8212053.1"/>
    </source>
</evidence>
<name>A0A8S1YF97_9CILI</name>
<dbReference type="EMBL" id="CAJJDO010000166">
    <property type="protein sequence ID" value="CAD8212053.1"/>
    <property type="molecule type" value="Genomic_DNA"/>
</dbReference>
<keyword evidence="1" id="KW-0175">Coiled coil</keyword>
<dbReference type="Proteomes" id="UP000689195">
    <property type="component" value="Unassembled WGS sequence"/>
</dbReference>
<comment type="caution">
    <text evidence="2">The sequence shown here is derived from an EMBL/GenBank/DDBJ whole genome shotgun (WGS) entry which is preliminary data.</text>
</comment>
<gene>
    <name evidence="2" type="ORF">PPENT_87.1.T1660061</name>
</gene>
<organism evidence="2 3">
    <name type="scientific">Paramecium pentaurelia</name>
    <dbReference type="NCBI Taxonomy" id="43138"/>
    <lineage>
        <taxon>Eukaryota</taxon>
        <taxon>Sar</taxon>
        <taxon>Alveolata</taxon>
        <taxon>Ciliophora</taxon>
        <taxon>Intramacronucleata</taxon>
        <taxon>Oligohymenophorea</taxon>
        <taxon>Peniculida</taxon>
        <taxon>Parameciidae</taxon>
        <taxon>Paramecium</taxon>
    </lineage>
</organism>
<proteinExistence type="predicted"/>
<accession>A0A8S1YF97</accession>
<reference evidence="2" key="1">
    <citation type="submission" date="2021-01" db="EMBL/GenBank/DDBJ databases">
        <authorList>
            <consortium name="Genoscope - CEA"/>
            <person name="William W."/>
        </authorList>
    </citation>
    <scope>NUCLEOTIDE SEQUENCE</scope>
</reference>
<feature type="coiled-coil region" evidence="1">
    <location>
        <begin position="4"/>
        <end position="31"/>
    </location>
</feature>
<dbReference type="AlphaFoldDB" id="A0A8S1YF97"/>
<evidence type="ECO:0000313" key="3">
    <source>
        <dbReference type="Proteomes" id="UP000689195"/>
    </source>
</evidence>